<protein>
    <recommendedName>
        <fullName evidence="2">Fe-S cluster assembly protein SufB</fullName>
    </recommendedName>
</protein>
<dbReference type="PANTHER" id="PTHR30508:SF1">
    <property type="entry name" value="UPF0051 PROTEIN ABCI8, CHLOROPLASTIC-RELATED"/>
    <property type="match status" value="1"/>
</dbReference>
<dbReference type="InterPro" id="IPR055346">
    <property type="entry name" value="Fe-S_cluster_assembly_SufBD"/>
</dbReference>
<gene>
    <name evidence="1" type="ORF">METZ01_LOCUS254726</name>
</gene>
<evidence type="ECO:0000313" key="1">
    <source>
        <dbReference type="EMBL" id="SVC01872.1"/>
    </source>
</evidence>
<dbReference type="AlphaFoldDB" id="A0A382IRM0"/>
<accession>A0A382IRM0</accession>
<dbReference type="GO" id="GO:0016226">
    <property type="term" value="P:iron-sulfur cluster assembly"/>
    <property type="evidence" value="ECO:0007669"/>
    <property type="project" value="InterPro"/>
</dbReference>
<evidence type="ECO:0008006" key="2">
    <source>
        <dbReference type="Google" id="ProtNLM"/>
    </source>
</evidence>
<organism evidence="1">
    <name type="scientific">marine metagenome</name>
    <dbReference type="NCBI Taxonomy" id="408172"/>
    <lineage>
        <taxon>unclassified sequences</taxon>
        <taxon>metagenomes</taxon>
        <taxon>ecological metagenomes</taxon>
    </lineage>
</organism>
<name>A0A382IRM0_9ZZZZ</name>
<proteinExistence type="predicted"/>
<sequence>MPQHELVHDLDLDEYKYGFVDDEAHVFRSAPGLDESVVREISKHKEEPEWMLNFRLKALRI</sequence>
<feature type="non-terminal residue" evidence="1">
    <location>
        <position position="61"/>
    </location>
</feature>
<dbReference type="EMBL" id="UINC01068906">
    <property type="protein sequence ID" value="SVC01872.1"/>
    <property type="molecule type" value="Genomic_DNA"/>
</dbReference>
<dbReference type="PANTHER" id="PTHR30508">
    <property type="entry name" value="FES CLUSTER ASSEMBLY PROTEIN SUF"/>
    <property type="match status" value="1"/>
</dbReference>
<reference evidence="1" key="1">
    <citation type="submission" date="2018-05" db="EMBL/GenBank/DDBJ databases">
        <authorList>
            <person name="Lanie J.A."/>
            <person name="Ng W.-L."/>
            <person name="Kazmierczak K.M."/>
            <person name="Andrzejewski T.M."/>
            <person name="Davidsen T.M."/>
            <person name="Wayne K.J."/>
            <person name="Tettelin H."/>
            <person name="Glass J.I."/>
            <person name="Rusch D."/>
            <person name="Podicherti R."/>
            <person name="Tsui H.-C.T."/>
            <person name="Winkler M.E."/>
        </authorList>
    </citation>
    <scope>NUCLEOTIDE SEQUENCE</scope>
</reference>